<comment type="cofactor">
    <cofactor evidence="1 5">
        <name>Zn(2+)</name>
        <dbReference type="ChEBI" id="CHEBI:29105"/>
    </cofactor>
</comment>
<evidence type="ECO:0000259" key="6">
    <source>
        <dbReference type="SMART" id="SM00829"/>
    </source>
</evidence>
<proteinExistence type="inferred from homology"/>
<evidence type="ECO:0000256" key="2">
    <source>
        <dbReference type="ARBA" id="ARBA00022723"/>
    </source>
</evidence>
<dbReference type="InterPro" id="IPR050129">
    <property type="entry name" value="Zn_alcohol_dh"/>
</dbReference>
<dbReference type="InterPro" id="IPR011032">
    <property type="entry name" value="GroES-like_sf"/>
</dbReference>
<evidence type="ECO:0000313" key="8">
    <source>
        <dbReference type="Proteomes" id="UP000475214"/>
    </source>
</evidence>
<dbReference type="GO" id="GO:0016491">
    <property type="term" value="F:oxidoreductase activity"/>
    <property type="evidence" value="ECO:0007669"/>
    <property type="project" value="UniProtKB-KW"/>
</dbReference>
<gene>
    <name evidence="7" type="ORF">G1H10_28800</name>
</gene>
<comment type="caution">
    <text evidence="7">The sequence shown here is derived from an EMBL/GenBank/DDBJ whole genome shotgun (WGS) entry which is preliminary data.</text>
</comment>
<dbReference type="Pfam" id="PF00107">
    <property type="entry name" value="ADH_zinc_N"/>
    <property type="match status" value="1"/>
</dbReference>
<dbReference type="PROSITE" id="PS00059">
    <property type="entry name" value="ADH_ZINC"/>
    <property type="match status" value="1"/>
</dbReference>
<keyword evidence="3 5" id="KW-0862">Zinc</keyword>
<dbReference type="AlphaFoldDB" id="A0A6L9SFX8"/>
<dbReference type="InterPro" id="IPR013154">
    <property type="entry name" value="ADH-like_N"/>
</dbReference>
<reference evidence="7 8" key="1">
    <citation type="submission" date="2020-02" db="EMBL/GenBank/DDBJ databases">
        <authorList>
            <person name="Li X.-J."/>
            <person name="Han X.-M."/>
        </authorList>
    </citation>
    <scope>NUCLEOTIDE SEQUENCE [LARGE SCALE GENOMIC DNA]</scope>
    <source>
        <strain evidence="7 8">CCTCC AB 2017055</strain>
    </source>
</reference>
<keyword evidence="8" id="KW-1185">Reference proteome</keyword>
<sequence length="335" mass="35447">MKAVVITAPGQVEVATVDDPRPSPREVVVEVAGCGICGTDLHILEGEFAPSLPVVPGHEFAGEVVAAGADVSELAIGDRVAVDPSLHCGECYYCGRGRGNLCERWAAIGVNAAGGAADYAVAPAANCVKLPPHVRAADAALIEPLACAVRGFDVLHRPVGDRYLIYGAGTMGLMNLQLAKNAGAASVDIVDVNPDRLLTAEKLGCDHAVTRADQIDMPRGWDVVIDCTGVISAIEDGLQRVGKGGTFLQFGVAAEQAQAKWEPFRIYNKEITITGSMAVLHSFDRAADLFTRGLIDPEAFISHRLPLDDYPEALQQFTAGKGRKIQVIPDVNTTR</sequence>
<evidence type="ECO:0000256" key="5">
    <source>
        <dbReference type="RuleBase" id="RU361277"/>
    </source>
</evidence>
<keyword evidence="2 5" id="KW-0479">Metal-binding</keyword>
<dbReference type="InterPro" id="IPR013149">
    <property type="entry name" value="ADH-like_C"/>
</dbReference>
<protein>
    <submittedName>
        <fullName evidence="7">Zinc-dependent alcohol dehydrogenase family protein</fullName>
    </submittedName>
</protein>
<dbReference type="SUPFAM" id="SSF51735">
    <property type="entry name" value="NAD(P)-binding Rossmann-fold domains"/>
    <property type="match status" value="1"/>
</dbReference>
<dbReference type="InterPro" id="IPR002328">
    <property type="entry name" value="ADH_Zn_CS"/>
</dbReference>
<dbReference type="Gene3D" id="3.40.50.720">
    <property type="entry name" value="NAD(P)-binding Rossmann-like Domain"/>
    <property type="match status" value="1"/>
</dbReference>
<evidence type="ECO:0000256" key="4">
    <source>
        <dbReference type="ARBA" id="ARBA00023002"/>
    </source>
</evidence>
<dbReference type="RefSeq" id="WP_163744485.1">
    <property type="nucleotide sequence ID" value="NZ_JAAGOA010000030.1"/>
</dbReference>
<dbReference type="Gene3D" id="3.90.180.10">
    <property type="entry name" value="Medium-chain alcohol dehydrogenases, catalytic domain"/>
    <property type="match status" value="1"/>
</dbReference>
<comment type="similarity">
    <text evidence="5">Belongs to the zinc-containing alcohol dehydrogenase family.</text>
</comment>
<accession>A0A6L9SFX8</accession>
<dbReference type="Pfam" id="PF08240">
    <property type="entry name" value="ADH_N"/>
    <property type="match status" value="1"/>
</dbReference>
<evidence type="ECO:0000256" key="3">
    <source>
        <dbReference type="ARBA" id="ARBA00022833"/>
    </source>
</evidence>
<keyword evidence="4" id="KW-0560">Oxidoreductase</keyword>
<dbReference type="Proteomes" id="UP000475214">
    <property type="component" value="Unassembled WGS sequence"/>
</dbReference>
<dbReference type="PANTHER" id="PTHR43401:SF5">
    <property type="entry name" value="ALCOHOL DEHYDROGENASE-RELATED"/>
    <property type="match status" value="1"/>
</dbReference>
<dbReference type="InterPro" id="IPR020843">
    <property type="entry name" value="ER"/>
</dbReference>
<feature type="domain" description="Enoyl reductase (ER)" evidence="6">
    <location>
        <begin position="7"/>
        <end position="327"/>
    </location>
</feature>
<dbReference type="InterPro" id="IPR036291">
    <property type="entry name" value="NAD(P)-bd_dom_sf"/>
</dbReference>
<evidence type="ECO:0000313" key="7">
    <source>
        <dbReference type="EMBL" id="NEE04176.1"/>
    </source>
</evidence>
<organism evidence="7 8">
    <name type="scientific">Phytoactinopolyspora halotolerans</name>
    <dbReference type="NCBI Taxonomy" id="1981512"/>
    <lineage>
        <taxon>Bacteria</taxon>
        <taxon>Bacillati</taxon>
        <taxon>Actinomycetota</taxon>
        <taxon>Actinomycetes</taxon>
        <taxon>Jiangellales</taxon>
        <taxon>Jiangellaceae</taxon>
        <taxon>Phytoactinopolyspora</taxon>
    </lineage>
</organism>
<dbReference type="SMART" id="SM00829">
    <property type="entry name" value="PKS_ER"/>
    <property type="match status" value="1"/>
</dbReference>
<dbReference type="GO" id="GO:0008270">
    <property type="term" value="F:zinc ion binding"/>
    <property type="evidence" value="ECO:0007669"/>
    <property type="project" value="InterPro"/>
</dbReference>
<dbReference type="SUPFAM" id="SSF50129">
    <property type="entry name" value="GroES-like"/>
    <property type="match status" value="1"/>
</dbReference>
<dbReference type="EMBL" id="JAAGOA010000030">
    <property type="protein sequence ID" value="NEE04176.1"/>
    <property type="molecule type" value="Genomic_DNA"/>
</dbReference>
<name>A0A6L9SFX8_9ACTN</name>
<dbReference type="PANTHER" id="PTHR43401">
    <property type="entry name" value="L-THREONINE 3-DEHYDROGENASE"/>
    <property type="match status" value="1"/>
</dbReference>
<dbReference type="CDD" id="cd08234">
    <property type="entry name" value="threonine_DH_like"/>
    <property type="match status" value="1"/>
</dbReference>
<evidence type="ECO:0000256" key="1">
    <source>
        <dbReference type="ARBA" id="ARBA00001947"/>
    </source>
</evidence>